<dbReference type="AlphaFoldDB" id="C0DVV9"/>
<sequence>MPADAQIAHRLPLIFHHIKQGYKMKKLLLPALLGSTLLTGCYTLPDPTEFTMEQIHHLDYGSYPRNHEQLIKRHLAQTLIDPRSMMLDGISRPRKFVRFERRFHPIETDTPIRIITGYVVCARVNAKNSYGGYTGWQLHPYLIRDGRIYENVFGTGCYSDDDPMVSVEPGSYIKVLENGKEIRVNP</sequence>
<dbReference type="eggNOG" id="ENOG50339SF">
    <property type="taxonomic scope" value="Bacteria"/>
</dbReference>
<gene>
    <name evidence="1" type="ORF">EIKCOROL_01520</name>
</gene>
<comment type="caution">
    <text evidence="1">The sequence shown here is derived from an EMBL/GenBank/DDBJ whole genome shotgun (WGS) entry which is preliminary data.</text>
</comment>
<evidence type="ECO:0000313" key="1">
    <source>
        <dbReference type="EMBL" id="EEG23815.1"/>
    </source>
</evidence>
<proteinExistence type="predicted"/>
<organism evidence="1 2">
    <name type="scientific">Eikenella corrodens ATCC 23834</name>
    <dbReference type="NCBI Taxonomy" id="546274"/>
    <lineage>
        <taxon>Bacteria</taxon>
        <taxon>Pseudomonadati</taxon>
        <taxon>Pseudomonadota</taxon>
        <taxon>Betaproteobacteria</taxon>
        <taxon>Neisseriales</taxon>
        <taxon>Neisseriaceae</taxon>
        <taxon>Eikenella</taxon>
    </lineage>
</organism>
<reference evidence="1 2" key="1">
    <citation type="submission" date="2009-01" db="EMBL/GenBank/DDBJ databases">
        <authorList>
            <person name="Fulton L."/>
            <person name="Clifton S."/>
            <person name="Chinwalla A.T."/>
            <person name="Mitreva M."/>
            <person name="Sodergren E."/>
            <person name="Weinstock G."/>
            <person name="Clifton S."/>
            <person name="Dooling D.J."/>
            <person name="Fulton B."/>
            <person name="Minx P."/>
            <person name="Pepin K.H."/>
            <person name="Johnson M."/>
            <person name="Bhonagiri V."/>
            <person name="Nash W.E."/>
            <person name="Mardis E.R."/>
            <person name="Wilson R.K."/>
        </authorList>
    </citation>
    <scope>NUCLEOTIDE SEQUENCE [LARGE SCALE GENOMIC DNA]</scope>
    <source>
        <strain evidence="1 2">ATCC 23834</strain>
    </source>
</reference>
<dbReference type="Proteomes" id="UP000005837">
    <property type="component" value="Unassembled WGS sequence"/>
</dbReference>
<accession>C0DVV9</accession>
<evidence type="ECO:0000313" key="2">
    <source>
        <dbReference type="Proteomes" id="UP000005837"/>
    </source>
</evidence>
<dbReference type="HOGENOM" id="CLU_114923_0_0_4"/>
<dbReference type="EMBL" id="ACEA01000027">
    <property type="protein sequence ID" value="EEG23815.1"/>
    <property type="molecule type" value="Genomic_DNA"/>
</dbReference>
<protein>
    <submittedName>
        <fullName evidence="1">Uncharacterized protein</fullName>
    </submittedName>
</protein>
<name>C0DVV9_EIKCO</name>